<dbReference type="GO" id="GO:0016787">
    <property type="term" value="F:hydrolase activity"/>
    <property type="evidence" value="ECO:0007669"/>
    <property type="project" value="UniProtKB-KW"/>
</dbReference>
<dbReference type="EMBL" id="AVOT02012026">
    <property type="protein sequence ID" value="MBW0493345.1"/>
    <property type="molecule type" value="Genomic_DNA"/>
</dbReference>
<dbReference type="SUPFAM" id="SSF48208">
    <property type="entry name" value="Six-hairpin glycosidases"/>
    <property type="match status" value="1"/>
</dbReference>
<feature type="region of interest" description="Disordered" evidence="2">
    <location>
        <begin position="1"/>
        <end position="39"/>
    </location>
</feature>
<comment type="caution">
    <text evidence="3">The sequence shown here is derived from an EMBL/GenBank/DDBJ whole genome shotgun (WGS) entry which is preliminary data.</text>
</comment>
<evidence type="ECO:0000256" key="2">
    <source>
        <dbReference type="SAM" id="MobiDB-lite"/>
    </source>
</evidence>
<dbReference type="Pfam" id="PF07470">
    <property type="entry name" value="Glyco_hydro_88"/>
    <property type="match status" value="1"/>
</dbReference>
<dbReference type="Gene3D" id="1.50.10.10">
    <property type="match status" value="1"/>
</dbReference>
<keyword evidence="4" id="KW-1185">Reference proteome</keyword>
<evidence type="ECO:0000313" key="3">
    <source>
        <dbReference type="EMBL" id="MBW0493345.1"/>
    </source>
</evidence>
<dbReference type="InterPro" id="IPR008928">
    <property type="entry name" value="6-hairpin_glycosidase_sf"/>
</dbReference>
<dbReference type="PANTHER" id="PTHR41814:SF1">
    <property type="entry name" value="CELLULASE"/>
    <property type="match status" value="1"/>
</dbReference>
<accession>A0A9Q3H8U8</accession>
<keyword evidence="1" id="KW-0378">Hydrolase</keyword>
<feature type="compositionally biased region" description="Polar residues" evidence="2">
    <location>
        <begin position="24"/>
        <end position="39"/>
    </location>
</feature>
<name>A0A9Q3H8U8_9BASI</name>
<sequence length="432" mass="48411">MSSPDDQFSKVENLERGPKMGSPQIENGDSQLESSNTAREVSTFFEPTIKLVYETLNRVANHSWEWGTQTQVILEGFYPSLSVYSTNHMLPLSTQDGRLSSPNTLLKLLDRILANRNKTALPIIDGDGAAGDPASLGVAVMIAAATTSGSISKNYQMLADNQMKWLLNYVPRSPRGALSHRNSELQFWSDFIYMAPPFIAYYGAWSSNATLLRFAYDQARLYRGTLQDPNHKLWIWNHILKGALKIDYTPVFITRNGWAAAGMMRIYATFHNIRNKELRKQTQVWRENLAHWAAEIIIGAYEFQDPETGLLPNYLASNDTKHNYTECSGTAIIASAAYRLISLNSSYTSILPMSQIEKARVALLTKYTNPRTGAVAPVVDPLDWNSPKAFNGSKPETGFVSPEGQAFVLLLHESWKAYAQLLNTNTKNEDQQ</sequence>
<dbReference type="GO" id="GO:0005975">
    <property type="term" value="P:carbohydrate metabolic process"/>
    <property type="evidence" value="ECO:0007669"/>
    <property type="project" value="InterPro"/>
</dbReference>
<proteinExistence type="predicted"/>
<dbReference type="Proteomes" id="UP000765509">
    <property type="component" value="Unassembled WGS sequence"/>
</dbReference>
<dbReference type="AlphaFoldDB" id="A0A9Q3H8U8"/>
<evidence type="ECO:0000256" key="1">
    <source>
        <dbReference type="ARBA" id="ARBA00022801"/>
    </source>
</evidence>
<feature type="compositionally biased region" description="Basic and acidic residues" evidence="2">
    <location>
        <begin position="7"/>
        <end position="18"/>
    </location>
</feature>
<dbReference type="InterPro" id="IPR010905">
    <property type="entry name" value="Glyco_hydro_88"/>
</dbReference>
<dbReference type="InterPro" id="IPR012341">
    <property type="entry name" value="6hp_glycosidase-like_sf"/>
</dbReference>
<reference evidence="3" key="1">
    <citation type="submission" date="2021-03" db="EMBL/GenBank/DDBJ databases">
        <title>Draft genome sequence of rust myrtle Austropuccinia psidii MF-1, a brazilian biotype.</title>
        <authorList>
            <person name="Quecine M.C."/>
            <person name="Pachon D.M.R."/>
            <person name="Bonatelli M.L."/>
            <person name="Correr F.H."/>
            <person name="Franceschini L.M."/>
            <person name="Leite T.F."/>
            <person name="Margarido G.R.A."/>
            <person name="Almeida C.A."/>
            <person name="Ferrarezi J.A."/>
            <person name="Labate C.A."/>
        </authorList>
    </citation>
    <scope>NUCLEOTIDE SEQUENCE</scope>
    <source>
        <strain evidence="3">MF-1</strain>
    </source>
</reference>
<evidence type="ECO:0000313" key="4">
    <source>
        <dbReference type="Proteomes" id="UP000765509"/>
    </source>
</evidence>
<dbReference type="PANTHER" id="PTHR41814">
    <property type="entry name" value="EXPRESSED PROTEIN"/>
    <property type="match status" value="1"/>
</dbReference>
<organism evidence="3 4">
    <name type="scientific">Austropuccinia psidii MF-1</name>
    <dbReference type="NCBI Taxonomy" id="1389203"/>
    <lineage>
        <taxon>Eukaryota</taxon>
        <taxon>Fungi</taxon>
        <taxon>Dikarya</taxon>
        <taxon>Basidiomycota</taxon>
        <taxon>Pucciniomycotina</taxon>
        <taxon>Pucciniomycetes</taxon>
        <taxon>Pucciniales</taxon>
        <taxon>Sphaerophragmiaceae</taxon>
        <taxon>Austropuccinia</taxon>
    </lineage>
</organism>
<gene>
    <name evidence="3" type="ORF">O181_033060</name>
</gene>
<dbReference type="OrthoDB" id="4138492at2759"/>
<protein>
    <submittedName>
        <fullName evidence="3">Uncharacterized protein</fullName>
    </submittedName>
</protein>